<feature type="domain" description="ABC transmembrane type-1" evidence="12">
    <location>
        <begin position="85"/>
        <end position="365"/>
    </location>
</feature>
<dbReference type="Gene3D" id="3.40.50.300">
    <property type="entry name" value="P-loop containing nucleotide triphosphate hydrolases"/>
    <property type="match status" value="2"/>
</dbReference>
<dbReference type="InterPro" id="IPR011527">
    <property type="entry name" value="ABC1_TM_dom"/>
</dbReference>
<dbReference type="KEGG" id="sbf:JCM31447_30090"/>
<sequence length="1240" mass="141821">MVMLKAKKNYEDSSTFFSRILFLWVNPIVRLGKKKPLEEIDLLDIPKLDSIEASYLNLKHAYKKNLAKKNALLISLLNLHLKKVILVSFICLLSLLLNIYVTFVLKDIILHIQEDDINILNGIYLSIKICLIVFLSNMLIQHTYHIVLRLGCRLKASICGVIYEKSLNLSKDKRDRLKSGEIVNLMVIDNARIYNFASQFHNLWILPIQLIAIVSILFYAIGIAVLPAILVFFLLLLLSFKLSKKIFNIKKELLNISDLRVSYMSDILNSIKIIKFYTWEKFFTKEVLREREKELSFLKLLANNSAILNTIFIATPIIFAIITFSVSILFNNHLSLSVIFSSIALFSLLKPIMTQLPQVITNLIDASVSLKRIQIFLSLPEKKENFQTDIIPNGNIIFKDASIKNSEDSIFCLKNLNLNISSGELVIIVGSVGCGKTTLLNAILGEAIKINGTIKYNGKISYVPQVPWLINKTLKENIIFKQEENIERYQKSIFCAALENDILNFEAGDSIEIGENGVNLSGGQKQRVNIARAIYNDSDIYLFDDIFSSIDANTSDLIFERSLLLELKQKTRILITHKQEYAKFADKIIYLENGSIKKIISNSHIENKIDLFYSAKSKEKNKYLMRGMINSNLNKNSVGINISDSNLNMHELDDQNNEKLQFQKIIMDEDRNFGKIDKNFYTTYIKAIVPGIFIYVMFLLFLFKEIFSAMTDAWLGYWSSNKFLTTNYFLFTYFSLGMLGIIFSYLRSYSVLRNGVFAAKNFHDKLFEGVIYAPLKFFNSNPIGRILNRFGKDQENIDLYLPQNFQEFFASVFTILSTMLILIFISPYCIIGIIPILFVYYNIQSKYFSSSIEARRLDSVTRSPVYAYFSETLAGIQSIRIYQVQKKFISENIDLIEKNQKAYYTIISLNRWLALRVEFIGCGILFLTVVTSFAIHAYINTGLLGMAITYSLMINSVLNWSVRMYAELASGMNSIERVSNYSKISPEKYNGDIPEKDWPIKGEISFVNIVLKYENNMKPILRNINFHFYEGEKIGIVGRTGAGKSSLINALFRCVEPLSGKIIIDGRNISDVSLIALRKSISIIPQDPILFTGTLRKNLDPFHEFDNNKIWEAVTYAQIEKALPGLLNLGLDTPVLECGSNFSIGQRQLICLARSILRENKILILDEATASLDFETDGIIQRIIQQVFSKCTVITIAHRVTSVFDCDRVLVMDRGCIVEFDAPEILRKKENGYFWQLCHE</sequence>
<dbReference type="GO" id="GO:0016887">
    <property type="term" value="F:ATP hydrolysis activity"/>
    <property type="evidence" value="ECO:0007669"/>
    <property type="project" value="InterPro"/>
</dbReference>
<feature type="domain" description="ABC transporter" evidence="11">
    <location>
        <begin position="398"/>
        <end position="618"/>
    </location>
</feature>
<feature type="transmembrane region" description="Helical" evidence="10">
    <location>
        <begin position="210"/>
        <end position="238"/>
    </location>
</feature>
<feature type="transmembrane region" description="Helical" evidence="10">
    <location>
        <begin position="117"/>
        <end position="140"/>
    </location>
</feature>
<dbReference type="AlphaFoldDB" id="A0A4P2VNP6"/>
<feature type="transmembrane region" description="Helical" evidence="10">
    <location>
        <begin position="306"/>
        <end position="329"/>
    </location>
</feature>
<feature type="transmembrane region" description="Helical" evidence="10">
    <location>
        <begin position="684"/>
        <end position="703"/>
    </location>
</feature>
<dbReference type="CDD" id="cd18579">
    <property type="entry name" value="ABC_6TM_ABCC_D1"/>
    <property type="match status" value="1"/>
</dbReference>
<dbReference type="CDD" id="cd18580">
    <property type="entry name" value="ABC_6TM_ABCC_D2"/>
    <property type="match status" value="1"/>
</dbReference>
<evidence type="ECO:0000313" key="13">
    <source>
        <dbReference type="EMBL" id="BBH54538.1"/>
    </source>
</evidence>
<dbReference type="InterPro" id="IPR003593">
    <property type="entry name" value="AAA+_ATPase"/>
</dbReference>
<feature type="transmembrane region" description="Helical" evidence="10">
    <location>
        <begin position="917"/>
        <end position="937"/>
    </location>
</feature>
<feature type="domain" description="ABC transporter" evidence="11">
    <location>
        <begin position="1004"/>
        <end position="1239"/>
    </location>
</feature>
<feature type="domain" description="ABC transmembrane type-1" evidence="12">
    <location>
        <begin position="696"/>
        <end position="970"/>
    </location>
</feature>
<dbReference type="PROSITE" id="PS50929">
    <property type="entry name" value="ABC_TM1F"/>
    <property type="match status" value="2"/>
</dbReference>
<keyword evidence="5" id="KW-0677">Repeat</keyword>
<keyword evidence="7 13" id="KW-0067">ATP-binding</keyword>
<dbReference type="Gene3D" id="1.20.1560.10">
    <property type="entry name" value="ABC transporter type 1, transmembrane domain"/>
    <property type="match status" value="2"/>
</dbReference>
<dbReference type="CDD" id="cd03244">
    <property type="entry name" value="ABCC_MRP_domain2"/>
    <property type="match status" value="1"/>
</dbReference>
<evidence type="ECO:0000256" key="10">
    <source>
        <dbReference type="SAM" id="Phobius"/>
    </source>
</evidence>
<dbReference type="Pfam" id="PF00005">
    <property type="entry name" value="ABC_tran"/>
    <property type="match status" value="2"/>
</dbReference>
<dbReference type="FunFam" id="3.40.50.300:FF:000997">
    <property type="entry name" value="Multidrug resistance-associated protein 1"/>
    <property type="match status" value="1"/>
</dbReference>
<evidence type="ECO:0000256" key="6">
    <source>
        <dbReference type="ARBA" id="ARBA00022741"/>
    </source>
</evidence>
<organism evidence="13 14">
    <name type="scientific">Fluviispira sanaruensis</name>
    <dbReference type="NCBI Taxonomy" id="2493639"/>
    <lineage>
        <taxon>Bacteria</taxon>
        <taxon>Pseudomonadati</taxon>
        <taxon>Bdellovibrionota</taxon>
        <taxon>Oligoflexia</taxon>
        <taxon>Silvanigrellales</taxon>
        <taxon>Silvanigrellaceae</taxon>
        <taxon>Fluviispira</taxon>
    </lineage>
</organism>
<evidence type="ECO:0000256" key="9">
    <source>
        <dbReference type="ARBA" id="ARBA00023136"/>
    </source>
</evidence>
<feature type="transmembrane region" description="Helical" evidence="10">
    <location>
        <begin position="808"/>
        <end position="841"/>
    </location>
</feature>
<dbReference type="CDD" id="cd03250">
    <property type="entry name" value="ABCC_MRP_domain1"/>
    <property type="match status" value="1"/>
</dbReference>
<dbReference type="GO" id="GO:0005524">
    <property type="term" value="F:ATP binding"/>
    <property type="evidence" value="ECO:0007669"/>
    <property type="project" value="UniProtKB-KW"/>
</dbReference>
<dbReference type="GO" id="GO:0005886">
    <property type="term" value="C:plasma membrane"/>
    <property type="evidence" value="ECO:0007669"/>
    <property type="project" value="UniProtKB-SubCell"/>
</dbReference>
<dbReference type="InterPro" id="IPR044726">
    <property type="entry name" value="ABCC_6TM_D2"/>
</dbReference>
<dbReference type="InterPro" id="IPR027417">
    <property type="entry name" value="P-loop_NTPase"/>
</dbReference>
<name>A0A4P2VNP6_FLUSA</name>
<dbReference type="GO" id="GO:0005774">
    <property type="term" value="C:vacuolar membrane"/>
    <property type="evidence" value="ECO:0007669"/>
    <property type="project" value="UniProtKB-SubCell"/>
</dbReference>
<keyword evidence="14" id="KW-1185">Reference proteome</keyword>
<dbReference type="InterPro" id="IPR017871">
    <property type="entry name" value="ABC_transporter-like_CS"/>
</dbReference>
<dbReference type="PROSITE" id="PS50893">
    <property type="entry name" value="ABC_TRANSPORTER_2"/>
    <property type="match status" value="2"/>
</dbReference>
<evidence type="ECO:0000313" key="14">
    <source>
        <dbReference type="Proteomes" id="UP000291236"/>
    </source>
</evidence>
<dbReference type="InterPro" id="IPR044746">
    <property type="entry name" value="ABCC_6TM_D1"/>
</dbReference>
<evidence type="ECO:0000256" key="2">
    <source>
        <dbReference type="ARBA" id="ARBA00004651"/>
    </source>
</evidence>
<evidence type="ECO:0000256" key="7">
    <source>
        <dbReference type="ARBA" id="ARBA00022840"/>
    </source>
</evidence>
<reference evidence="13 14" key="1">
    <citation type="submission" date="2018-12" db="EMBL/GenBank/DDBJ databases">
        <title>Rubrispira sanarue gen. nov., sp., nov., a member of the order Silvanigrellales, isolated from a brackish lake in Hamamatsu Japan.</title>
        <authorList>
            <person name="Maejima Y."/>
            <person name="Iino T."/>
            <person name="Muraguchi Y."/>
            <person name="Fukuda K."/>
            <person name="Nojiri H."/>
            <person name="Ohkuma M."/>
            <person name="Moriuchi R."/>
            <person name="Dohra H."/>
            <person name="Kimbara K."/>
            <person name="Shintani M."/>
        </authorList>
    </citation>
    <scope>NUCLEOTIDE SEQUENCE [LARGE SCALE GENOMIC DNA]</scope>
    <source>
        <strain evidence="13 14">RF1110005</strain>
    </source>
</reference>
<dbReference type="FunFam" id="3.40.50.300:FF:000163">
    <property type="entry name" value="Multidrug resistance-associated protein member 4"/>
    <property type="match status" value="1"/>
</dbReference>
<evidence type="ECO:0000259" key="11">
    <source>
        <dbReference type="PROSITE" id="PS50893"/>
    </source>
</evidence>
<evidence type="ECO:0000256" key="5">
    <source>
        <dbReference type="ARBA" id="ARBA00022737"/>
    </source>
</evidence>
<accession>A0A4P2VNP6</accession>
<dbReference type="PANTHER" id="PTHR24223">
    <property type="entry name" value="ATP-BINDING CASSETTE SUB-FAMILY C"/>
    <property type="match status" value="1"/>
</dbReference>
<feature type="transmembrane region" description="Helical" evidence="10">
    <location>
        <begin position="84"/>
        <end position="105"/>
    </location>
</feature>
<dbReference type="SUPFAM" id="SSF90123">
    <property type="entry name" value="ABC transporter transmembrane region"/>
    <property type="match status" value="2"/>
</dbReference>
<keyword evidence="8 10" id="KW-1133">Transmembrane helix</keyword>
<proteinExistence type="predicted"/>
<gene>
    <name evidence="13" type="ORF">JCM31447_30090</name>
</gene>
<dbReference type="InterPro" id="IPR036640">
    <property type="entry name" value="ABC1_TM_sf"/>
</dbReference>
<evidence type="ECO:0000256" key="3">
    <source>
        <dbReference type="ARBA" id="ARBA00022448"/>
    </source>
</evidence>
<dbReference type="FunFam" id="1.20.1560.10:FF:000010">
    <property type="entry name" value="Multidrug resistance-associated ABC transporter"/>
    <property type="match status" value="1"/>
</dbReference>
<dbReference type="GO" id="GO:0140359">
    <property type="term" value="F:ABC-type transporter activity"/>
    <property type="evidence" value="ECO:0007669"/>
    <property type="project" value="InterPro"/>
</dbReference>
<dbReference type="InterPro" id="IPR003439">
    <property type="entry name" value="ABC_transporter-like_ATP-bd"/>
</dbReference>
<dbReference type="InterPro" id="IPR050173">
    <property type="entry name" value="ABC_transporter_C-like"/>
</dbReference>
<dbReference type="PROSITE" id="PS00211">
    <property type="entry name" value="ABC_TRANSPORTER_1"/>
    <property type="match status" value="1"/>
</dbReference>
<evidence type="ECO:0000256" key="1">
    <source>
        <dbReference type="ARBA" id="ARBA00004128"/>
    </source>
</evidence>
<dbReference type="PANTHER" id="PTHR24223:SF443">
    <property type="entry name" value="MULTIDRUG-RESISTANCE LIKE PROTEIN 1, ISOFORM I"/>
    <property type="match status" value="1"/>
</dbReference>
<dbReference type="Proteomes" id="UP000291236">
    <property type="component" value="Chromosome"/>
</dbReference>
<evidence type="ECO:0000259" key="12">
    <source>
        <dbReference type="PROSITE" id="PS50929"/>
    </source>
</evidence>
<feature type="transmembrane region" description="Helical" evidence="10">
    <location>
        <begin position="724"/>
        <end position="746"/>
    </location>
</feature>
<keyword evidence="9 10" id="KW-0472">Membrane</keyword>
<dbReference type="SMART" id="SM00382">
    <property type="entry name" value="AAA"/>
    <property type="match status" value="2"/>
</dbReference>
<keyword evidence="6" id="KW-0547">Nucleotide-binding</keyword>
<evidence type="ECO:0000256" key="4">
    <source>
        <dbReference type="ARBA" id="ARBA00022692"/>
    </source>
</evidence>
<dbReference type="EMBL" id="AP019368">
    <property type="protein sequence ID" value="BBH54538.1"/>
    <property type="molecule type" value="Genomic_DNA"/>
</dbReference>
<keyword evidence="4 10" id="KW-0812">Transmembrane</keyword>
<protein>
    <submittedName>
        <fullName evidence="13">Multidrug ABC transporter ATP-binding protein</fullName>
    </submittedName>
</protein>
<dbReference type="Pfam" id="PF00664">
    <property type="entry name" value="ABC_membrane"/>
    <property type="match status" value="2"/>
</dbReference>
<comment type="subcellular location">
    <subcellularLocation>
        <location evidence="2">Cell membrane</location>
        <topology evidence="2">Multi-pass membrane protein</topology>
    </subcellularLocation>
    <subcellularLocation>
        <location evidence="1">Vacuole membrane</location>
        <topology evidence="1">Multi-pass membrane protein</topology>
    </subcellularLocation>
</comment>
<keyword evidence="3" id="KW-0813">Transport</keyword>
<dbReference type="SUPFAM" id="SSF52540">
    <property type="entry name" value="P-loop containing nucleoside triphosphate hydrolases"/>
    <property type="match status" value="2"/>
</dbReference>
<evidence type="ECO:0000256" key="8">
    <source>
        <dbReference type="ARBA" id="ARBA00022989"/>
    </source>
</evidence>